<dbReference type="RefSeq" id="WP_096343579.1">
    <property type="nucleotide sequence ID" value="NZ_NWMW01000002.1"/>
</dbReference>
<evidence type="ECO:0000313" key="2">
    <source>
        <dbReference type="EMBL" id="PCD02201.1"/>
    </source>
</evidence>
<protein>
    <recommendedName>
        <fullName evidence="4">DUF11 domain-containing protein</fullName>
    </recommendedName>
</protein>
<feature type="signal peptide" evidence="1">
    <location>
        <begin position="1"/>
        <end position="33"/>
    </location>
</feature>
<name>A0A2A4B182_9SPHN</name>
<keyword evidence="3" id="KW-1185">Reference proteome</keyword>
<dbReference type="EMBL" id="NWMW01000002">
    <property type="protein sequence ID" value="PCD02201.1"/>
    <property type="molecule type" value="Genomic_DNA"/>
</dbReference>
<evidence type="ECO:0008006" key="4">
    <source>
        <dbReference type="Google" id="ProtNLM"/>
    </source>
</evidence>
<comment type="caution">
    <text evidence="2">The sequence shown here is derived from an EMBL/GenBank/DDBJ whole genome shotgun (WGS) entry which is preliminary data.</text>
</comment>
<sequence>MTRTPFAGRIKRRFPAGASTALLAIFPGAGAHAEGVQAGTVIVNTATATFDNGGSASTVTSNTVSVKVDEILDVTVVSRESAPVAIGIGEQPLAFTVTNIGNGPEAFALTGVTAIGGDDFDPTLIRLVIDSNNNGIYDPATDTVVTTGGATPTLDPDAQVTVFAISTAPGGLIDQKRGKLRLDARALTGTGTPGTSFAGLGLGGGAAVVGATGADADAEATLIAARVSVSLIKSAAMVDPYGGATAVPGTLITYTIASTVSGTGSAPGLRIADVIPVGTDYEPGSLRLENNVLTDAADGDAGQGSASGIDVAVGDQPAGSTRTVRFTVKIK</sequence>
<reference evidence="2 3" key="1">
    <citation type="submission" date="2017-09" db="EMBL/GenBank/DDBJ databases">
        <title>Sphingomonas spermidinifaciens 9NM-10, whole genome shotgun sequence.</title>
        <authorList>
            <person name="Feng G."/>
            <person name="Zhu H."/>
        </authorList>
    </citation>
    <scope>NUCLEOTIDE SEQUENCE [LARGE SCALE GENOMIC DNA]</scope>
    <source>
        <strain evidence="2 3">9NM-10</strain>
    </source>
</reference>
<dbReference type="OrthoDB" id="8455960at2"/>
<evidence type="ECO:0000313" key="3">
    <source>
        <dbReference type="Proteomes" id="UP000218366"/>
    </source>
</evidence>
<evidence type="ECO:0000256" key="1">
    <source>
        <dbReference type="SAM" id="SignalP"/>
    </source>
</evidence>
<dbReference type="Proteomes" id="UP000218366">
    <property type="component" value="Unassembled WGS sequence"/>
</dbReference>
<organism evidence="2 3">
    <name type="scientific">Sphingomonas spermidinifaciens</name>
    <dbReference type="NCBI Taxonomy" id="1141889"/>
    <lineage>
        <taxon>Bacteria</taxon>
        <taxon>Pseudomonadati</taxon>
        <taxon>Pseudomonadota</taxon>
        <taxon>Alphaproteobacteria</taxon>
        <taxon>Sphingomonadales</taxon>
        <taxon>Sphingomonadaceae</taxon>
        <taxon>Sphingomonas</taxon>
    </lineage>
</organism>
<gene>
    <name evidence="2" type="ORF">COC42_12120</name>
</gene>
<proteinExistence type="predicted"/>
<dbReference type="AlphaFoldDB" id="A0A2A4B182"/>
<feature type="chain" id="PRO_5013014518" description="DUF11 domain-containing protein" evidence="1">
    <location>
        <begin position="34"/>
        <end position="331"/>
    </location>
</feature>
<accession>A0A2A4B182</accession>
<keyword evidence="1" id="KW-0732">Signal</keyword>